<feature type="signal peptide" evidence="2">
    <location>
        <begin position="1"/>
        <end position="21"/>
    </location>
</feature>
<name>A0AAU7CPD4_9BACT</name>
<dbReference type="RefSeq" id="WP_406699731.1">
    <property type="nucleotide sequence ID" value="NZ_CP155447.1"/>
</dbReference>
<dbReference type="NCBIfam" id="TIGR01451">
    <property type="entry name" value="B_ant_repeat"/>
    <property type="match status" value="2"/>
</dbReference>
<dbReference type="AlphaFoldDB" id="A0AAU7CPD4"/>
<organism evidence="4">
    <name type="scientific">Singulisphaera sp. Ch08</name>
    <dbReference type="NCBI Taxonomy" id="3120278"/>
    <lineage>
        <taxon>Bacteria</taxon>
        <taxon>Pseudomonadati</taxon>
        <taxon>Planctomycetota</taxon>
        <taxon>Planctomycetia</taxon>
        <taxon>Isosphaerales</taxon>
        <taxon>Isosphaeraceae</taxon>
        <taxon>Singulisphaera</taxon>
    </lineage>
</organism>
<dbReference type="InterPro" id="IPR051172">
    <property type="entry name" value="Chlamydia_OmcB"/>
</dbReference>
<evidence type="ECO:0000256" key="1">
    <source>
        <dbReference type="SAM" id="MobiDB-lite"/>
    </source>
</evidence>
<dbReference type="InterPro" id="IPR013783">
    <property type="entry name" value="Ig-like_fold"/>
</dbReference>
<dbReference type="Pfam" id="PF01345">
    <property type="entry name" value="DUF11"/>
    <property type="match status" value="4"/>
</dbReference>
<accession>A0AAU7CPD4</accession>
<feature type="domain" description="DUF11" evidence="3">
    <location>
        <begin position="461"/>
        <end position="535"/>
    </location>
</feature>
<evidence type="ECO:0000256" key="2">
    <source>
        <dbReference type="SAM" id="SignalP"/>
    </source>
</evidence>
<dbReference type="PANTHER" id="PTHR34819">
    <property type="entry name" value="LARGE CYSTEINE-RICH PERIPLASMIC PROTEIN OMCB"/>
    <property type="match status" value="1"/>
</dbReference>
<proteinExistence type="predicted"/>
<feature type="domain" description="DUF11" evidence="3">
    <location>
        <begin position="332"/>
        <end position="406"/>
    </location>
</feature>
<sequence>MGRRLIYLVVLGLTVSFGARMAPAQGEAPASQPPVESLPAPPELPPPSLASPPSELPASATPPGGAAGTPAKKAPGLKLKGAQAQAQAPSAPVPAPAEEFDPSVAKELAVGDGTMPAVPTPGDPGTAPDLLDAGSKDPLPASSPSEPGEMPVPPRDPNVERSQAPLGASPGALPTPSGAEQNPLPAAKEPPGQSSASIAPNEADELVLSPDRLRTGVQSVGLSVEVKGPATLNLNTPATYKIIVSNPGTADAIGVVVRDALPPELEFLSSQPSEQRGPDTLLVWHLGTVRAGSKQEILLKVKPTKKGQFDHAATVTMRSGAKSRTTVYEPKLKVEQIVTTAKVLKGQTVEYRISVTNTGDGPARDVIVRAKLSPGLRAEDAGGSSDQNLFELSLGDLLPGQHVPLEPLVTDAVLGGEQWCKVDVTSPDVAPGAEESRSEKVVTVIEPKLAVTLVGPKERYTDTIAAYAVTVTNPGSATARNVRVQVTLPVNAQLVKLPSGAKFDIQSRRLTWDAFPVEPGEKEKVNLGFEVRMGGPRLYELTVQAVGDQGLSAKEITSTDVIALADLALEITEDRRVIDVGQLTTFTISVKNKGSKAATKILVSGRHSPEVLIKKTAGTEEPARYKQDAAGKPDNGGFLFPEIERLDVGQEIVLGVQVEALKIGLATCRIFVMHDDVEQPVEDMEKVRVTQAVGK</sequence>
<dbReference type="Gene3D" id="2.60.40.10">
    <property type="entry name" value="Immunoglobulins"/>
    <property type="match status" value="3"/>
</dbReference>
<dbReference type="EMBL" id="CP155447">
    <property type="protein sequence ID" value="XBH06883.1"/>
    <property type="molecule type" value="Genomic_DNA"/>
</dbReference>
<protein>
    <recommendedName>
        <fullName evidence="3">DUF11 domain-containing protein</fullName>
    </recommendedName>
</protein>
<feature type="compositionally biased region" description="Pro residues" evidence="1">
    <location>
        <begin position="39"/>
        <end position="50"/>
    </location>
</feature>
<feature type="domain" description="DUF11" evidence="3">
    <location>
        <begin position="229"/>
        <end position="317"/>
    </location>
</feature>
<evidence type="ECO:0000313" key="4">
    <source>
        <dbReference type="EMBL" id="XBH06883.1"/>
    </source>
</evidence>
<feature type="chain" id="PRO_5043403118" description="DUF11 domain-containing protein" evidence="2">
    <location>
        <begin position="22"/>
        <end position="695"/>
    </location>
</feature>
<evidence type="ECO:0000259" key="3">
    <source>
        <dbReference type="Pfam" id="PF01345"/>
    </source>
</evidence>
<feature type="region of interest" description="Disordered" evidence="1">
    <location>
        <begin position="24"/>
        <end position="198"/>
    </location>
</feature>
<feature type="compositionally biased region" description="Low complexity" evidence="1">
    <location>
        <begin position="51"/>
        <end position="90"/>
    </location>
</feature>
<dbReference type="InterPro" id="IPR047589">
    <property type="entry name" value="DUF11_rpt"/>
</dbReference>
<keyword evidence="2" id="KW-0732">Signal</keyword>
<dbReference type="InterPro" id="IPR001434">
    <property type="entry name" value="OmcB-like_DUF11"/>
</dbReference>
<reference evidence="4" key="1">
    <citation type="submission" date="2024-05" db="EMBL/GenBank/DDBJ databases">
        <title>Planctomycetes of the genus Singulisphaera possess chitinolytic capabilities.</title>
        <authorList>
            <person name="Ivanova A."/>
        </authorList>
    </citation>
    <scope>NUCLEOTIDE SEQUENCE</scope>
    <source>
        <strain evidence="4">Ch08T</strain>
    </source>
</reference>
<gene>
    <name evidence="4" type="ORF">V5E97_12815</name>
</gene>
<feature type="domain" description="DUF11" evidence="3">
    <location>
        <begin position="566"/>
        <end position="612"/>
    </location>
</feature>
<dbReference type="PANTHER" id="PTHR34819:SF3">
    <property type="entry name" value="CELL SURFACE PROTEIN"/>
    <property type="match status" value="1"/>
</dbReference>